<accession>A0A4Y7K1D0</accession>
<evidence type="ECO:0000256" key="1">
    <source>
        <dbReference type="SAM" id="MobiDB-lite"/>
    </source>
</evidence>
<name>A0A4Y7K1D0_PAPSO</name>
<organism evidence="2 3">
    <name type="scientific">Papaver somniferum</name>
    <name type="common">Opium poppy</name>
    <dbReference type="NCBI Taxonomy" id="3469"/>
    <lineage>
        <taxon>Eukaryota</taxon>
        <taxon>Viridiplantae</taxon>
        <taxon>Streptophyta</taxon>
        <taxon>Embryophyta</taxon>
        <taxon>Tracheophyta</taxon>
        <taxon>Spermatophyta</taxon>
        <taxon>Magnoliopsida</taxon>
        <taxon>Ranunculales</taxon>
        <taxon>Papaveraceae</taxon>
        <taxon>Papaveroideae</taxon>
        <taxon>Papaver</taxon>
    </lineage>
</organism>
<dbReference type="Gramene" id="RZC66142">
    <property type="protein sequence ID" value="RZC66142"/>
    <property type="gene ID" value="C5167_009832"/>
</dbReference>
<dbReference type="AlphaFoldDB" id="A0A4Y7K1D0"/>
<protein>
    <submittedName>
        <fullName evidence="2">Uncharacterized protein</fullName>
    </submittedName>
</protein>
<reference evidence="2 3" key="1">
    <citation type="journal article" date="2018" name="Science">
        <title>The opium poppy genome and morphinan production.</title>
        <authorList>
            <person name="Guo L."/>
            <person name="Winzer T."/>
            <person name="Yang X."/>
            <person name="Li Y."/>
            <person name="Ning Z."/>
            <person name="He Z."/>
            <person name="Teodor R."/>
            <person name="Lu Y."/>
            <person name="Bowser T.A."/>
            <person name="Graham I.A."/>
            <person name="Ye K."/>
        </authorList>
    </citation>
    <scope>NUCLEOTIDE SEQUENCE [LARGE SCALE GENOMIC DNA]</scope>
    <source>
        <strain evidence="3">cv. HN1</strain>
        <tissue evidence="2">Leaves</tissue>
    </source>
</reference>
<proteinExistence type="predicted"/>
<feature type="compositionally biased region" description="Polar residues" evidence="1">
    <location>
        <begin position="17"/>
        <end position="31"/>
    </location>
</feature>
<dbReference type="EMBL" id="CM010720">
    <property type="protein sequence ID" value="RZC66142.1"/>
    <property type="molecule type" value="Genomic_DNA"/>
</dbReference>
<feature type="compositionally biased region" description="Acidic residues" evidence="1">
    <location>
        <begin position="33"/>
        <end position="51"/>
    </location>
</feature>
<sequence>VEPENSKCTTEAGAFKSNKTGLEENLSTPENVQEPDELTTEMEAPQEEDEESPPKVTPLQRSHSGDECKLEGHRMKEDMSKEESGGSNKTVPPLEQTDNGDNCQEHVDNDASESEFWRRTPIVKGTPEEELDGNKKKNVKVSSFVRNVKERKKRMTRCVGEYFIADRIGRKRMSKTQRVDPNKKYEEYKDFDTLKLICSMEDDDDDDDKRKLKIFFERTRQSECAWRLINGTGEGILVLGSHVQDLVDYGFLEAELLQYYMYKLETKQKDEESRIVDSHDVEVTCI</sequence>
<evidence type="ECO:0000313" key="2">
    <source>
        <dbReference type="EMBL" id="RZC66142.1"/>
    </source>
</evidence>
<feature type="non-terminal residue" evidence="2">
    <location>
        <position position="1"/>
    </location>
</feature>
<keyword evidence="3" id="KW-1185">Reference proteome</keyword>
<feature type="compositionally biased region" description="Polar residues" evidence="1">
    <location>
        <begin position="85"/>
        <end position="102"/>
    </location>
</feature>
<dbReference type="Proteomes" id="UP000316621">
    <property type="component" value="Chromosome 6"/>
</dbReference>
<feature type="non-terminal residue" evidence="2">
    <location>
        <position position="286"/>
    </location>
</feature>
<evidence type="ECO:0000313" key="3">
    <source>
        <dbReference type="Proteomes" id="UP000316621"/>
    </source>
</evidence>
<gene>
    <name evidence="2" type="ORF">C5167_009832</name>
</gene>
<feature type="region of interest" description="Disordered" evidence="1">
    <location>
        <begin position="1"/>
        <end position="134"/>
    </location>
</feature>
<feature type="compositionally biased region" description="Basic and acidic residues" evidence="1">
    <location>
        <begin position="63"/>
        <end position="84"/>
    </location>
</feature>